<organism evidence="4 5">
    <name type="scientific">Nepenthes gracilis</name>
    <name type="common">Slender pitcher plant</name>
    <dbReference type="NCBI Taxonomy" id="150966"/>
    <lineage>
        <taxon>Eukaryota</taxon>
        <taxon>Viridiplantae</taxon>
        <taxon>Streptophyta</taxon>
        <taxon>Embryophyta</taxon>
        <taxon>Tracheophyta</taxon>
        <taxon>Spermatophyta</taxon>
        <taxon>Magnoliopsida</taxon>
        <taxon>eudicotyledons</taxon>
        <taxon>Gunneridae</taxon>
        <taxon>Pentapetalae</taxon>
        <taxon>Caryophyllales</taxon>
        <taxon>Nepenthaceae</taxon>
        <taxon>Nepenthes</taxon>
    </lineage>
</organism>
<dbReference type="InterPro" id="IPR044291">
    <property type="entry name" value="GIS/GIS2/ZFP8"/>
</dbReference>
<dbReference type="PANTHER" id="PTHR46547:SF7">
    <property type="entry name" value="ZINC FINGER PROTEIN GIS"/>
    <property type="match status" value="1"/>
</dbReference>
<evidence type="ECO:0000256" key="2">
    <source>
        <dbReference type="SAM" id="MobiDB-lite"/>
    </source>
</evidence>
<dbReference type="PROSITE" id="PS00028">
    <property type="entry name" value="ZINC_FINGER_C2H2_1"/>
    <property type="match status" value="1"/>
</dbReference>
<dbReference type="GO" id="GO:0003700">
    <property type="term" value="F:DNA-binding transcription factor activity"/>
    <property type="evidence" value="ECO:0007669"/>
    <property type="project" value="InterPro"/>
</dbReference>
<dbReference type="Proteomes" id="UP001279734">
    <property type="component" value="Unassembled WGS sequence"/>
</dbReference>
<protein>
    <recommendedName>
        <fullName evidence="3">C2H2-type domain-containing protein</fullName>
    </recommendedName>
</protein>
<accession>A0AAD3Y3Q3</accession>
<evidence type="ECO:0000256" key="1">
    <source>
        <dbReference type="PROSITE-ProRule" id="PRU00042"/>
    </source>
</evidence>
<feature type="domain" description="C2H2-type" evidence="3">
    <location>
        <begin position="79"/>
        <end position="106"/>
    </location>
</feature>
<evidence type="ECO:0000313" key="5">
    <source>
        <dbReference type="Proteomes" id="UP001279734"/>
    </source>
</evidence>
<dbReference type="SUPFAM" id="SSF57667">
    <property type="entry name" value="beta-beta-alpha zinc fingers"/>
    <property type="match status" value="1"/>
</dbReference>
<dbReference type="InterPro" id="IPR036236">
    <property type="entry name" value="Znf_C2H2_sf"/>
</dbReference>
<dbReference type="InterPro" id="IPR013087">
    <property type="entry name" value="Znf_C2H2_type"/>
</dbReference>
<evidence type="ECO:0000313" key="4">
    <source>
        <dbReference type="EMBL" id="GMH28377.1"/>
    </source>
</evidence>
<evidence type="ECO:0000259" key="3">
    <source>
        <dbReference type="PROSITE" id="PS50157"/>
    </source>
</evidence>
<sequence>MEKAETHDFMNVESFSQLPFIRPAPANKDKPIRLFGIEFGSTPPPNTTQDSSPSSARPTTTDGGKDGDNSTTTESSRKFECHYCCRNFPTSQALGGHQNAHKRERQHAKRTHLQSAFLHADPHHHHHIYGALANYHRLCPAPPPPNTMHYPSWSGNSGIFTNHSSSLSTNHSRYYSYGSHAGSNSFSQPPINGSPLAVWRIPALQSHTASNCDRSLRPLPLFANEHSEATTVDAATATHYVFDSKPPSVQEHVSLDLHL</sequence>
<gene>
    <name evidence="4" type="ORF">Nepgr_030220</name>
</gene>
<keyword evidence="1" id="KW-0862">Zinc</keyword>
<dbReference type="EMBL" id="BSYO01000034">
    <property type="protein sequence ID" value="GMH28377.1"/>
    <property type="molecule type" value="Genomic_DNA"/>
</dbReference>
<feature type="region of interest" description="Disordered" evidence="2">
    <location>
        <begin position="21"/>
        <end position="74"/>
    </location>
</feature>
<dbReference type="AlphaFoldDB" id="A0AAD3Y3Q3"/>
<feature type="compositionally biased region" description="Polar residues" evidence="2">
    <location>
        <begin position="47"/>
        <end position="62"/>
    </location>
</feature>
<keyword evidence="5" id="KW-1185">Reference proteome</keyword>
<dbReference type="GO" id="GO:0010090">
    <property type="term" value="P:trichome morphogenesis"/>
    <property type="evidence" value="ECO:0007669"/>
    <property type="project" value="InterPro"/>
</dbReference>
<dbReference type="GO" id="GO:0009739">
    <property type="term" value="P:response to gibberellin"/>
    <property type="evidence" value="ECO:0007669"/>
    <property type="project" value="InterPro"/>
</dbReference>
<name>A0AAD3Y3Q3_NEPGR</name>
<dbReference type="PANTHER" id="PTHR46547">
    <property type="entry name" value="ZINC FINGER PROTEIN GIS"/>
    <property type="match status" value="1"/>
</dbReference>
<proteinExistence type="predicted"/>
<comment type="caution">
    <text evidence="4">The sequence shown here is derived from an EMBL/GenBank/DDBJ whole genome shotgun (WGS) entry which is preliminary data.</text>
</comment>
<reference evidence="4" key="1">
    <citation type="submission" date="2023-05" db="EMBL/GenBank/DDBJ databases">
        <title>Nepenthes gracilis genome sequencing.</title>
        <authorList>
            <person name="Fukushima K."/>
        </authorList>
    </citation>
    <scope>NUCLEOTIDE SEQUENCE</scope>
    <source>
        <strain evidence="4">SING2019-196</strain>
    </source>
</reference>
<dbReference type="PROSITE" id="PS50157">
    <property type="entry name" value="ZINC_FINGER_C2H2_2"/>
    <property type="match status" value="1"/>
</dbReference>
<dbReference type="GO" id="GO:0008270">
    <property type="term" value="F:zinc ion binding"/>
    <property type="evidence" value="ECO:0007669"/>
    <property type="project" value="UniProtKB-KW"/>
</dbReference>
<keyword evidence="1" id="KW-0479">Metal-binding</keyword>
<keyword evidence="1" id="KW-0863">Zinc-finger</keyword>